<evidence type="ECO:0000259" key="3">
    <source>
        <dbReference type="PROSITE" id="PS50119"/>
    </source>
</evidence>
<evidence type="ECO:0000256" key="1">
    <source>
        <dbReference type="PROSITE-ProRule" id="PRU00024"/>
    </source>
</evidence>
<dbReference type="Proteomes" id="UP000193719">
    <property type="component" value="Unassembled WGS sequence"/>
</dbReference>
<sequence length="669" mass="77663">MKALNLFRHSLHSKNKKGKENSLHSSGSLSDKIGETDSEIIKDKKEINSNNCAGNNSESSCLQKMESQNKNKFLNDILTKDYQDVVDENLETKFNNNEELIRDAETQKMIEEYYCVECEDQPATLYCEQCLDNYCEVCFKNQHRKGKLRQKHQTKEIKPNEKIIENAVLNENTINQIKSEPNIDLSEINFDVSKSIFSNNDIQEVGEWYVERTKYIPLRLTYEERKYLRLLEATLNVSEYTDKIDIIVYSNRAKRIVNQIKEFCSILSGLVLSANYREGQRLFQNKSFEDNEKFFQDIFEIGRRYKITTPEKMPDYGKLIYLLQDSQIEEIKDMLGFNCCIPLKTVYNFLENRKNGIKLLQDNIIAVATQEILPTNKTRNQIQKEIKIKENAIEHLAKKYANPELSKDDIKRCLYSIGDNHAYLRANKDPCTKMIDYLKKYFKPDKYEPNYSLAIQMGRNTSRLTHNHEKQYNYVLQSLTLWKEIAHEMYKLWTLAEEDLLSGDNIYRLRDTGQGLNRVQNAPRVSRTMQSILYKAQCDIGSWVGSSVIHLGDHNVPNAFMFIDKYTQVSSILNPICICLDHIDELCNDEGISSYIDREFGGLETLKKTILADFFKYAFNGSGADNFFDAGSCIDGRLTSAWHWCSQIEKKSFFPIFLLTGFVGFNGTI</sequence>
<dbReference type="SMART" id="SM00336">
    <property type="entry name" value="BBOX"/>
    <property type="match status" value="1"/>
</dbReference>
<accession>A0A1Y1V0Z6</accession>
<dbReference type="InterPro" id="IPR057668">
    <property type="entry name" value="E2_Ub-conjug_enz_C"/>
</dbReference>
<proteinExistence type="predicted"/>
<dbReference type="GO" id="GO:0008270">
    <property type="term" value="F:zinc ion binding"/>
    <property type="evidence" value="ECO:0007669"/>
    <property type="project" value="UniProtKB-KW"/>
</dbReference>
<evidence type="ECO:0000313" key="5">
    <source>
        <dbReference type="Proteomes" id="UP000193719"/>
    </source>
</evidence>
<dbReference type="AlphaFoldDB" id="A0A1Y1V0Z6"/>
<evidence type="ECO:0000313" key="4">
    <source>
        <dbReference type="EMBL" id="ORX44318.1"/>
    </source>
</evidence>
<feature type="region of interest" description="Disordered" evidence="2">
    <location>
        <begin position="1"/>
        <end position="35"/>
    </location>
</feature>
<evidence type="ECO:0000256" key="2">
    <source>
        <dbReference type="SAM" id="MobiDB-lite"/>
    </source>
</evidence>
<dbReference type="Pfam" id="PF09418">
    <property type="entry name" value="DUF2009"/>
    <property type="match status" value="1"/>
</dbReference>
<dbReference type="InterPro" id="IPR018553">
    <property type="entry name" value="E2_Ub-conjug_enz"/>
</dbReference>
<feature type="domain" description="B box-type" evidence="3">
    <location>
        <begin position="110"/>
        <end position="157"/>
    </location>
</feature>
<gene>
    <name evidence="4" type="ORF">BCR36DRAFT_586181</name>
</gene>
<name>A0A1Y1V0Z6_9FUNG</name>
<dbReference type="Gene3D" id="4.10.640.40">
    <property type="entry name" value="Cytoplasmic polyadenylation element-binding protein, ZZ domain"/>
    <property type="match status" value="1"/>
</dbReference>
<protein>
    <recommendedName>
        <fullName evidence="3">B box-type domain-containing protein</fullName>
    </recommendedName>
</protein>
<dbReference type="EMBL" id="MCFH01000046">
    <property type="protein sequence ID" value="ORX44318.1"/>
    <property type="molecule type" value="Genomic_DNA"/>
</dbReference>
<dbReference type="OrthoDB" id="406045at2759"/>
<dbReference type="PANTHER" id="PTHR31560">
    <property type="entry name" value="UPF0652 PROTEIN C16A11.03C-RELATED"/>
    <property type="match status" value="1"/>
</dbReference>
<reference evidence="4 5" key="2">
    <citation type="submission" date="2016-08" db="EMBL/GenBank/DDBJ databases">
        <title>Pervasive Adenine N6-methylation of Active Genes in Fungi.</title>
        <authorList>
            <consortium name="DOE Joint Genome Institute"/>
            <person name="Mondo S.J."/>
            <person name="Dannebaum R.O."/>
            <person name="Kuo R.C."/>
            <person name="Labutti K."/>
            <person name="Haridas S."/>
            <person name="Kuo A."/>
            <person name="Salamov A."/>
            <person name="Ahrendt S.R."/>
            <person name="Lipzen A."/>
            <person name="Sullivan W."/>
            <person name="Andreopoulos W.B."/>
            <person name="Clum A."/>
            <person name="Lindquist E."/>
            <person name="Daum C."/>
            <person name="Ramamoorthy G.K."/>
            <person name="Gryganskyi A."/>
            <person name="Culley D."/>
            <person name="Magnuson J.K."/>
            <person name="James T.Y."/>
            <person name="O'Malley M.A."/>
            <person name="Stajich J.E."/>
            <person name="Spatafora J.W."/>
            <person name="Visel A."/>
            <person name="Grigoriev I.V."/>
        </authorList>
    </citation>
    <scope>NUCLEOTIDE SEQUENCE [LARGE SCALE GENOMIC DNA]</scope>
    <source>
        <strain evidence="5">finn</strain>
    </source>
</reference>
<keyword evidence="1" id="KW-0862">Zinc</keyword>
<keyword evidence="1" id="KW-0479">Metal-binding</keyword>
<keyword evidence="5" id="KW-1185">Reference proteome</keyword>
<reference evidence="4 5" key="1">
    <citation type="submission" date="2016-08" db="EMBL/GenBank/DDBJ databases">
        <title>Genomes of anaerobic fungi encode conserved fungal cellulosomes for biomass hydrolysis.</title>
        <authorList>
            <consortium name="DOE Joint Genome Institute"/>
            <person name="Haitjema C.H."/>
            <person name="Gilmore S.P."/>
            <person name="Henske J.K."/>
            <person name="Solomon K.V."/>
            <person name="De Groot R."/>
            <person name="Kuo A."/>
            <person name="Mondo S.J."/>
            <person name="Salamov A.A."/>
            <person name="Labutti K."/>
            <person name="Zhao Z."/>
            <person name="Chiniquy J."/>
            <person name="Barry K."/>
            <person name="Brewer H.M."/>
            <person name="Purvine S.O."/>
            <person name="Wright A.T."/>
            <person name="Boxma B."/>
            <person name="Van Alen T."/>
            <person name="Hackstein J.H."/>
            <person name="Baker S.E."/>
            <person name="Grigoriev I.V."/>
            <person name="O'Malley M.A."/>
        </authorList>
    </citation>
    <scope>NUCLEOTIDE SEQUENCE [LARGE SCALE GENOMIC DNA]</scope>
    <source>
        <strain evidence="5">finn</strain>
    </source>
</reference>
<dbReference type="Pfam" id="PF22586">
    <property type="entry name" value="ANCHR-like_BBOX"/>
    <property type="match status" value="1"/>
</dbReference>
<dbReference type="InterPro" id="IPR038446">
    <property type="entry name" value="CEBP_ZZ_sf"/>
</dbReference>
<comment type="caution">
    <text evidence="4">The sequence shown here is derived from an EMBL/GenBank/DDBJ whole genome shotgun (WGS) entry which is preliminary data.</text>
</comment>
<dbReference type="InterPro" id="IPR000315">
    <property type="entry name" value="Znf_B-box"/>
</dbReference>
<keyword evidence="1" id="KW-0863">Zinc-finger</keyword>
<dbReference type="PROSITE" id="PS50119">
    <property type="entry name" value="ZF_BBOX"/>
    <property type="match status" value="1"/>
</dbReference>
<organism evidence="4 5">
    <name type="scientific">Piromyces finnis</name>
    <dbReference type="NCBI Taxonomy" id="1754191"/>
    <lineage>
        <taxon>Eukaryota</taxon>
        <taxon>Fungi</taxon>
        <taxon>Fungi incertae sedis</taxon>
        <taxon>Chytridiomycota</taxon>
        <taxon>Chytridiomycota incertae sedis</taxon>
        <taxon>Neocallimastigomycetes</taxon>
        <taxon>Neocallimastigales</taxon>
        <taxon>Neocallimastigaceae</taxon>
        <taxon>Piromyces</taxon>
    </lineage>
</organism>
<dbReference type="PANTHER" id="PTHR31560:SF0">
    <property type="entry name" value="UPF0652 PROTEIN C22H10.08"/>
    <property type="match status" value="1"/>
</dbReference>